<dbReference type="GO" id="GO:0016301">
    <property type="term" value="F:kinase activity"/>
    <property type="evidence" value="ECO:0007669"/>
    <property type="project" value="UniProtKB-KW"/>
</dbReference>
<evidence type="ECO:0000313" key="3">
    <source>
        <dbReference type="Proteomes" id="UP000028401"/>
    </source>
</evidence>
<dbReference type="PATRIC" id="fig|1415168.3.peg.820"/>
<organism evidence="2 3">
    <name type="scientific">Lactococcus cremoris subsp. cremoris GE214</name>
    <dbReference type="NCBI Taxonomy" id="1415168"/>
    <lineage>
        <taxon>Bacteria</taxon>
        <taxon>Bacillati</taxon>
        <taxon>Bacillota</taxon>
        <taxon>Bacilli</taxon>
        <taxon>Lactobacillales</taxon>
        <taxon>Streptococcaceae</taxon>
        <taxon>Lactococcus</taxon>
        <taxon>Lactococcus cremoris subsp. cremoris</taxon>
    </lineage>
</organism>
<dbReference type="PANTHER" id="PTHR18964:SF149">
    <property type="entry name" value="BIFUNCTIONAL UDP-N-ACETYLGLUCOSAMINE 2-EPIMERASE_N-ACETYLMANNOSAMINE KINASE"/>
    <property type="match status" value="1"/>
</dbReference>
<dbReference type="CDD" id="cd24068">
    <property type="entry name" value="ASKHA_NBD_ROK_FnNanK-like"/>
    <property type="match status" value="1"/>
</dbReference>
<sequence length="300" mass="32649">MHYSIGIDIGGTFIKFGLVTSDGTIIQHLQVPTPLKKEKIMDSLLTNIHQLKAHHSVSAIGVSVPGTSDKKGTLLLAGALTDLYGYPLGTELQKHLNLPVYVENDANCAGLAELWLGNGQESQNFICMTLGTGVGGAILLNKQLYRGSTRNAGEFGLMIVNKLNYDIDVFYSSLNLYGSVQNGLVRLYNKYASNHKSDSGKEIYDLFQNNELAAQKAVNEFLRALSIGLLNVTSVLDPDLILIGGGISSNKQFISDLNDSFTNIWKQHGHIKHRNQPQIKSCFLGNDAGILGAAFLTLQK</sequence>
<dbReference type="InterPro" id="IPR043129">
    <property type="entry name" value="ATPase_NBD"/>
</dbReference>
<evidence type="ECO:0000256" key="1">
    <source>
        <dbReference type="ARBA" id="ARBA00006479"/>
    </source>
</evidence>
<gene>
    <name evidence="2" type="ORF">U725_00772</name>
</gene>
<accession>A0A084ACR4</accession>
<dbReference type="RefSeq" id="WP_011834902.1">
    <property type="nucleotide sequence ID" value="NZ_AZSI01000014.1"/>
</dbReference>
<keyword evidence="2" id="KW-0418">Kinase</keyword>
<dbReference type="Proteomes" id="UP000028401">
    <property type="component" value="Unassembled WGS sequence"/>
</dbReference>
<dbReference type="SMR" id="A0A084ACR4"/>
<dbReference type="EMBL" id="AZSI01000014">
    <property type="protein sequence ID" value="KEY63093.1"/>
    <property type="molecule type" value="Genomic_DNA"/>
</dbReference>
<dbReference type="InterPro" id="IPR000600">
    <property type="entry name" value="ROK"/>
</dbReference>
<name>A0A084ACR4_LACLC</name>
<comment type="similarity">
    <text evidence="1">Belongs to the ROK (NagC/XylR) family.</text>
</comment>
<dbReference type="SUPFAM" id="SSF53067">
    <property type="entry name" value="Actin-like ATPase domain"/>
    <property type="match status" value="1"/>
</dbReference>
<dbReference type="Pfam" id="PF00480">
    <property type="entry name" value="ROK"/>
    <property type="match status" value="1"/>
</dbReference>
<protein>
    <submittedName>
        <fullName evidence="2">Sugar kinase and transcriptional regulator</fullName>
    </submittedName>
</protein>
<dbReference type="PANTHER" id="PTHR18964">
    <property type="entry name" value="ROK (REPRESSOR, ORF, KINASE) FAMILY"/>
    <property type="match status" value="1"/>
</dbReference>
<comment type="caution">
    <text evidence="2">The sequence shown here is derived from an EMBL/GenBank/DDBJ whole genome shotgun (WGS) entry which is preliminary data.</text>
</comment>
<evidence type="ECO:0000313" key="2">
    <source>
        <dbReference type="EMBL" id="KEY63093.1"/>
    </source>
</evidence>
<reference evidence="2 3" key="1">
    <citation type="submission" date="2014-06" db="EMBL/GenBank/DDBJ databases">
        <title>Draft genome sequence of the putrescine producing strain Lactococcus lactis subsp cremoris GE214.</title>
        <authorList>
            <person name="Ladero V."/>
            <person name="Linares D.M."/>
            <person name="del Rio B."/>
            <person name="Mayo B."/>
            <person name="Martin M.C."/>
            <person name="Fernandez M."/>
            <person name="Alvarez M.A."/>
        </authorList>
    </citation>
    <scope>NUCLEOTIDE SEQUENCE [LARGE SCALE GENOMIC DNA]</scope>
    <source>
        <strain evidence="2 3">GE214</strain>
    </source>
</reference>
<dbReference type="AlphaFoldDB" id="A0A084ACR4"/>
<dbReference type="Gene3D" id="3.30.420.40">
    <property type="match status" value="2"/>
</dbReference>
<keyword evidence="2" id="KW-0808">Transferase</keyword>
<proteinExistence type="inferred from homology"/>